<evidence type="ECO:0000256" key="1">
    <source>
        <dbReference type="SAM" id="MobiDB-lite"/>
    </source>
</evidence>
<evidence type="ECO:0000313" key="2">
    <source>
        <dbReference type="EMBL" id="WBV61949.1"/>
    </source>
</evidence>
<feature type="compositionally biased region" description="Polar residues" evidence="1">
    <location>
        <begin position="22"/>
        <end position="35"/>
    </location>
</feature>
<dbReference type="EMBL" id="CP115859">
    <property type="protein sequence ID" value="WBV61949.1"/>
    <property type="molecule type" value="Genomic_DNA"/>
</dbReference>
<reference evidence="2 3" key="1">
    <citation type="submission" date="2023-01" db="EMBL/GenBank/DDBJ databases">
        <title>Complete genome of Chryseobacterium camelliae VAN22-5A.</title>
        <authorList>
            <person name="Zong G."/>
            <person name="Cao G."/>
        </authorList>
    </citation>
    <scope>NUCLEOTIDE SEQUENCE [LARGE SCALE GENOMIC DNA]</scope>
    <source>
        <strain evidence="2 3">VAN22-5A</strain>
    </source>
</reference>
<organism evidence="2 3">
    <name type="scientific">Chryseobacterium camelliae</name>
    <dbReference type="NCBI Taxonomy" id="1265445"/>
    <lineage>
        <taxon>Bacteria</taxon>
        <taxon>Pseudomonadati</taxon>
        <taxon>Bacteroidota</taxon>
        <taxon>Flavobacteriia</taxon>
        <taxon>Flavobacteriales</taxon>
        <taxon>Weeksellaceae</taxon>
        <taxon>Chryseobacterium group</taxon>
        <taxon>Chryseobacterium</taxon>
    </lineage>
</organism>
<gene>
    <name evidence="2" type="ORF">PFY12_07480</name>
</gene>
<accession>A0ABY7QRY0</accession>
<evidence type="ECO:0000313" key="3">
    <source>
        <dbReference type="Proteomes" id="UP001210978"/>
    </source>
</evidence>
<proteinExistence type="predicted"/>
<keyword evidence="3" id="KW-1185">Reference proteome</keyword>
<dbReference type="PROSITE" id="PS51257">
    <property type="entry name" value="PROKAR_LIPOPROTEIN"/>
    <property type="match status" value="1"/>
</dbReference>
<dbReference type="RefSeq" id="WP_271150199.1">
    <property type="nucleotide sequence ID" value="NZ_CP115859.1"/>
</dbReference>
<protein>
    <submittedName>
        <fullName evidence="2">Uncharacterized protein</fullName>
    </submittedName>
</protein>
<name>A0ABY7QRY0_9FLAO</name>
<feature type="region of interest" description="Disordered" evidence="1">
    <location>
        <begin position="20"/>
        <end position="43"/>
    </location>
</feature>
<sequence>MRIWISSILLLAALSCKKEAPSSGNTASKDSLSTTETRKDSLKTSQNKQTFNFVTELCDNKGLYDANKYSREEIEGTYKLWFQYSGLLLSKPSVFKPETLQEVRRDKDKILAKLDKDFAEKKKILEDLKIVNDPYWQNIRTQKIQELIQEYEFDKTEILAFSDPSVLLNSKFSKNCENFVRALNSDEDVMIDEWRKLRIQMSKKNGSPERVMDEFENNLHAQNRNEYAIVDLITFGWGNCANNSIKRIEHDEKMMKAFNALFITIDSECDEP</sequence>
<dbReference type="Proteomes" id="UP001210978">
    <property type="component" value="Chromosome"/>
</dbReference>